<gene>
    <name evidence="1" type="ORF">ACFPCS_18835</name>
</gene>
<dbReference type="EMBL" id="JBHSIW010000031">
    <property type="protein sequence ID" value="MFC4905616.1"/>
    <property type="molecule type" value="Genomic_DNA"/>
</dbReference>
<proteinExistence type="predicted"/>
<organism evidence="1 2">
    <name type="scientific">Kocuria oceani</name>
    <dbReference type="NCBI Taxonomy" id="988827"/>
    <lineage>
        <taxon>Bacteria</taxon>
        <taxon>Bacillati</taxon>
        <taxon>Actinomycetota</taxon>
        <taxon>Actinomycetes</taxon>
        <taxon>Micrococcales</taxon>
        <taxon>Micrococcaceae</taxon>
        <taxon>Kocuria</taxon>
    </lineage>
</organism>
<dbReference type="RefSeq" id="WP_277552859.1">
    <property type="nucleotide sequence ID" value="NZ_JARAMH010000043.1"/>
</dbReference>
<protein>
    <submittedName>
        <fullName evidence="1">Uncharacterized protein</fullName>
    </submittedName>
</protein>
<dbReference type="Proteomes" id="UP001595797">
    <property type="component" value="Unassembled WGS sequence"/>
</dbReference>
<reference evidence="2" key="1">
    <citation type="journal article" date="2019" name="Int. J. Syst. Evol. Microbiol.">
        <title>The Global Catalogue of Microorganisms (GCM) 10K type strain sequencing project: providing services to taxonomists for standard genome sequencing and annotation.</title>
        <authorList>
            <consortium name="The Broad Institute Genomics Platform"/>
            <consortium name="The Broad Institute Genome Sequencing Center for Infectious Disease"/>
            <person name="Wu L."/>
            <person name="Ma J."/>
        </authorList>
    </citation>
    <scope>NUCLEOTIDE SEQUENCE [LARGE SCALE GENOMIC DNA]</scope>
    <source>
        <strain evidence="2">CGMCC 4.6946</strain>
    </source>
</reference>
<comment type="caution">
    <text evidence="1">The sequence shown here is derived from an EMBL/GenBank/DDBJ whole genome shotgun (WGS) entry which is preliminary data.</text>
</comment>
<accession>A0ABV9TQD1</accession>
<keyword evidence="2" id="KW-1185">Reference proteome</keyword>
<evidence type="ECO:0000313" key="2">
    <source>
        <dbReference type="Proteomes" id="UP001595797"/>
    </source>
</evidence>
<name>A0ABV9TQD1_9MICC</name>
<evidence type="ECO:0000313" key="1">
    <source>
        <dbReference type="EMBL" id="MFC4905616.1"/>
    </source>
</evidence>
<sequence>MTKDQPSKKTSRKKLPATLWKSLASGTPVQVQRSMEPHEVLEGVVVELGGTWVLLAGIRDGAYLNGYHALRLQDLVRVEAHATFVPFLRRRRSWPPAAPISFLDPSEAWLVITAGASLTGVVSVYREATRPGTLLIGALDEWEKKSLPLTA</sequence>